<name>A0A0X8JDB1_ACTRD</name>
<sequence length="138" mass="14609">MTVTTTIVASAGLERVTAAVLRAVEASGWRAAPAQEPTTGGGTLLTIERGSRLRSLLVGAHAGDSFHVRETLLLTREGPSPDEGAEGARTTIVYRTSDGRSALLGGPYGAQHELDAYTRTLERIEVELRRDGLAVGRL</sequence>
<organism evidence="1 2">
    <name type="scientific">Actinomyces radicidentis</name>
    <dbReference type="NCBI Taxonomy" id="111015"/>
    <lineage>
        <taxon>Bacteria</taxon>
        <taxon>Bacillati</taxon>
        <taxon>Actinomycetota</taxon>
        <taxon>Actinomycetes</taxon>
        <taxon>Actinomycetales</taxon>
        <taxon>Actinomycetaceae</taxon>
        <taxon>Actinomyces</taxon>
    </lineage>
</organism>
<dbReference type="EMBL" id="CP014228">
    <property type="protein sequence ID" value="AMD86323.1"/>
    <property type="molecule type" value="Genomic_DNA"/>
</dbReference>
<keyword evidence="2" id="KW-1185">Reference proteome</keyword>
<evidence type="ECO:0000313" key="1">
    <source>
        <dbReference type="EMBL" id="AMD86323.1"/>
    </source>
</evidence>
<dbReference type="RefSeq" id="WP_067938916.1">
    <property type="nucleotide sequence ID" value="NZ_CP014228.1"/>
</dbReference>
<evidence type="ECO:0000313" key="2">
    <source>
        <dbReference type="Proteomes" id="UP000065220"/>
    </source>
</evidence>
<dbReference type="Proteomes" id="UP000065220">
    <property type="component" value="Chromosome"/>
</dbReference>
<reference evidence="2" key="1">
    <citation type="submission" date="2016-02" db="EMBL/GenBank/DDBJ databases">
        <authorList>
            <person name="Holder M.E."/>
            <person name="Ajami N.J."/>
            <person name="Petrosino J.F."/>
        </authorList>
    </citation>
    <scope>NUCLEOTIDE SEQUENCE [LARGE SCALE GENOMIC DNA]</scope>
    <source>
        <strain evidence="2">CCUG 36733</strain>
    </source>
</reference>
<accession>A0A0X8JDB1</accession>
<protein>
    <recommendedName>
        <fullName evidence="3">Polyketide cyclase</fullName>
    </recommendedName>
</protein>
<dbReference type="KEGG" id="ard:AXF14_00195"/>
<proteinExistence type="predicted"/>
<dbReference type="STRING" id="111015.AXF14_00195"/>
<gene>
    <name evidence="1" type="ORF">AXF14_00195</name>
</gene>
<evidence type="ECO:0008006" key="3">
    <source>
        <dbReference type="Google" id="ProtNLM"/>
    </source>
</evidence>
<dbReference type="AlphaFoldDB" id="A0A0X8JDB1"/>